<keyword evidence="8" id="KW-1185">Reference proteome</keyword>
<evidence type="ECO:0000256" key="3">
    <source>
        <dbReference type="ARBA" id="ARBA00022801"/>
    </source>
</evidence>
<dbReference type="EC" id="3.2.1.22" evidence="5"/>
<dbReference type="PANTHER" id="PTHR11452:SF75">
    <property type="entry name" value="ALPHA-GALACTOSIDASE MEL1"/>
    <property type="match status" value="1"/>
</dbReference>
<organism evidence="7 8">
    <name type="scientific">Sphingobacterium paramultivorum</name>
    <dbReference type="NCBI Taxonomy" id="2886510"/>
    <lineage>
        <taxon>Bacteria</taxon>
        <taxon>Pseudomonadati</taxon>
        <taxon>Bacteroidota</taxon>
        <taxon>Sphingobacteriia</taxon>
        <taxon>Sphingobacteriales</taxon>
        <taxon>Sphingobacteriaceae</taxon>
        <taxon>Sphingobacterium</taxon>
    </lineage>
</organism>
<keyword evidence="3 5" id="KW-0378">Hydrolase</keyword>
<dbReference type="InterPro" id="IPR013780">
    <property type="entry name" value="Glyco_hydro_b"/>
</dbReference>
<comment type="similarity">
    <text evidence="1 5">Belongs to the glycosyl hydrolase 27 family.</text>
</comment>
<dbReference type="PRINTS" id="PR00740">
    <property type="entry name" value="GLHYDRLASE27"/>
</dbReference>
<keyword evidence="5" id="KW-1015">Disulfide bond</keyword>
<evidence type="ECO:0000256" key="1">
    <source>
        <dbReference type="ARBA" id="ARBA00009743"/>
    </source>
</evidence>
<evidence type="ECO:0000256" key="2">
    <source>
        <dbReference type="ARBA" id="ARBA00022729"/>
    </source>
</evidence>
<dbReference type="InterPro" id="IPR041233">
    <property type="entry name" value="Melibiase_C"/>
</dbReference>
<dbReference type="InterPro" id="IPR017853">
    <property type="entry name" value="GH"/>
</dbReference>
<evidence type="ECO:0000313" key="7">
    <source>
        <dbReference type="EMBL" id="QMV69033.1"/>
    </source>
</evidence>
<dbReference type="Gene3D" id="2.60.40.1180">
    <property type="entry name" value="Golgi alpha-mannosidase II"/>
    <property type="match status" value="1"/>
</dbReference>
<gene>
    <name evidence="7" type="ORF">HS960_15790</name>
</gene>
<dbReference type="SUPFAM" id="SSF51011">
    <property type="entry name" value="Glycosyl hydrolase domain"/>
    <property type="match status" value="1"/>
</dbReference>
<dbReference type="GO" id="GO:0004557">
    <property type="term" value="F:alpha-galactosidase activity"/>
    <property type="evidence" value="ECO:0007669"/>
    <property type="project" value="UniProtKB-EC"/>
</dbReference>
<dbReference type="Gene3D" id="3.20.20.70">
    <property type="entry name" value="Aldolase class I"/>
    <property type="match status" value="1"/>
</dbReference>
<accession>A0A7G5E4V8</accession>
<dbReference type="Proteomes" id="UP000515450">
    <property type="component" value="Chromosome"/>
</dbReference>
<dbReference type="Pfam" id="PF16499">
    <property type="entry name" value="Melibiase_2"/>
    <property type="match status" value="1"/>
</dbReference>
<dbReference type="InterPro" id="IPR002241">
    <property type="entry name" value="Glyco_hydro_27"/>
</dbReference>
<keyword evidence="2" id="KW-0732">Signal</keyword>
<protein>
    <recommendedName>
        <fullName evidence="5">Alpha-galactosidase</fullName>
        <ecNumber evidence="5">3.2.1.22</ecNumber>
    </recommendedName>
    <alternativeName>
        <fullName evidence="5">Melibiase</fullName>
    </alternativeName>
</protein>
<evidence type="ECO:0000313" key="8">
    <source>
        <dbReference type="Proteomes" id="UP000515450"/>
    </source>
</evidence>
<reference evidence="7 8" key="1">
    <citation type="journal article" date="2020" name="G3 (Bethesda)">
        <title>CeMbio - The Caenorhabditis elegans Microbiome Resource.</title>
        <authorList>
            <person name="Dirksen P."/>
            <person name="Assie A."/>
            <person name="Zimmermann J."/>
            <person name="Zhang F."/>
            <person name="Tietje A.M."/>
            <person name="Marsh S.A."/>
            <person name="Felix M.A."/>
            <person name="Shapira M."/>
            <person name="Kaleta C."/>
            <person name="Schulenburg H."/>
            <person name="Samuel B."/>
        </authorList>
    </citation>
    <scope>NUCLEOTIDE SEQUENCE [LARGE SCALE GENOMIC DNA]</scope>
    <source>
        <strain evidence="7 8">BIGb0170</strain>
    </source>
</reference>
<dbReference type="Pfam" id="PF17801">
    <property type="entry name" value="Melibiase_C"/>
    <property type="match status" value="1"/>
</dbReference>
<dbReference type="GO" id="GO:0005975">
    <property type="term" value="P:carbohydrate metabolic process"/>
    <property type="evidence" value="ECO:0007669"/>
    <property type="project" value="InterPro"/>
</dbReference>
<sequence>MGFKLLFKGILLGALVGAWSLKALCQEAKSPIMGWSSWNSFRIHINEKLIREQADAMVATGLHDAGYSYINVDDGYFGGRDQAGKLYEDRSKFPNGMRALADYIHSKGLKAGLYSEGGKNTCGSIWDKDPKGIGVGMYGHEDQDAQLFFKEWNFDFIKVDWCGGLEMKLDDREQYTKIITAVRKVRPDVGFNLCRWQFPGEWAIKQVDSWRISQDIQPNFASVLHIIDLNCNLYPYSSPGHYNDMDMLQVGNGMTHEEDKTHFSMWCMLNSPLMAGNDLRKISKETLAILTNKEMIALNQGKAFKQAQAVFKASEVEVWKKDLADPKRKALAILNRSDKETMFKLDTKALNLSPKSRFRDLWLHRDGGKLGQNRKFILPPHGIIVLLLSE</sequence>
<name>A0A7G5E4V8_9SPHI</name>
<dbReference type="AlphaFoldDB" id="A0A7G5E4V8"/>
<evidence type="ECO:0000259" key="6">
    <source>
        <dbReference type="Pfam" id="PF17801"/>
    </source>
</evidence>
<evidence type="ECO:0000256" key="4">
    <source>
        <dbReference type="ARBA" id="ARBA00023295"/>
    </source>
</evidence>
<dbReference type="CDD" id="cd14792">
    <property type="entry name" value="GH27"/>
    <property type="match status" value="1"/>
</dbReference>
<dbReference type="EMBL" id="CP058555">
    <property type="protein sequence ID" value="QMV69033.1"/>
    <property type="molecule type" value="Genomic_DNA"/>
</dbReference>
<dbReference type="PANTHER" id="PTHR11452">
    <property type="entry name" value="ALPHA-GALACTOSIDASE/ALPHA-N-ACETYLGALACTOSAMINIDASE"/>
    <property type="match status" value="1"/>
</dbReference>
<evidence type="ECO:0000256" key="5">
    <source>
        <dbReference type="RuleBase" id="RU361168"/>
    </source>
</evidence>
<dbReference type="SUPFAM" id="SSF51445">
    <property type="entry name" value="(Trans)glycosidases"/>
    <property type="match status" value="1"/>
</dbReference>
<keyword evidence="4 5" id="KW-0326">Glycosidase</keyword>
<proteinExistence type="inferred from homology"/>
<dbReference type="InterPro" id="IPR013785">
    <property type="entry name" value="Aldolase_TIM"/>
</dbReference>
<dbReference type="RefSeq" id="WP_182330000.1">
    <property type="nucleotide sequence ID" value="NZ_CP058555.1"/>
</dbReference>
<feature type="domain" description="Alpha galactosidase C-terminal" evidence="6">
    <location>
        <begin position="315"/>
        <end position="388"/>
    </location>
</feature>
<comment type="catalytic activity">
    <reaction evidence="5">
        <text>Hydrolysis of terminal, non-reducing alpha-D-galactose residues in alpha-D-galactosides, including galactose oligosaccharides, galactomannans and galactolipids.</text>
        <dbReference type="EC" id="3.2.1.22"/>
    </reaction>
</comment>